<organism evidence="7 8">
    <name type="scientific">Schistosoma rodhaini</name>
    <dbReference type="NCBI Taxonomy" id="6188"/>
    <lineage>
        <taxon>Eukaryota</taxon>
        <taxon>Metazoa</taxon>
        <taxon>Spiralia</taxon>
        <taxon>Lophotrochozoa</taxon>
        <taxon>Platyhelminthes</taxon>
        <taxon>Trematoda</taxon>
        <taxon>Digenea</taxon>
        <taxon>Strigeidida</taxon>
        <taxon>Schistosomatoidea</taxon>
        <taxon>Schistosomatidae</taxon>
        <taxon>Schistosoma</taxon>
    </lineage>
</organism>
<dbReference type="InterPro" id="IPR021712">
    <property type="entry name" value="UPF0506"/>
</dbReference>
<evidence type="ECO:0000256" key="1">
    <source>
        <dbReference type="ARBA" id="ARBA00004613"/>
    </source>
</evidence>
<evidence type="ECO:0000313" key="7">
    <source>
        <dbReference type="Proteomes" id="UP000050792"/>
    </source>
</evidence>
<dbReference type="Pfam" id="PF11703">
    <property type="entry name" value="UPF0506"/>
    <property type="match status" value="1"/>
</dbReference>
<evidence type="ECO:0000256" key="4">
    <source>
        <dbReference type="ARBA" id="ARBA00022854"/>
    </source>
</evidence>
<dbReference type="WBParaSite" id="SRDH1_91700.1">
    <property type="protein sequence ID" value="SRDH1_91700.1"/>
    <property type="gene ID" value="SRDH1_91700"/>
</dbReference>
<comment type="subcellular location">
    <subcellularLocation>
        <location evidence="1">Secreted</location>
    </subcellularLocation>
</comment>
<protein>
    <recommendedName>
        <fullName evidence="6">UPF0506 domain-containing protein</fullName>
    </recommendedName>
</protein>
<feature type="domain" description="UPF0506" evidence="6">
    <location>
        <begin position="36"/>
        <end position="92"/>
    </location>
</feature>
<keyword evidence="3" id="KW-0732">Signal</keyword>
<evidence type="ECO:0000259" key="6">
    <source>
        <dbReference type="Pfam" id="PF11703"/>
    </source>
</evidence>
<keyword evidence="4" id="KW-0960">Knottin</keyword>
<evidence type="ECO:0000313" key="8">
    <source>
        <dbReference type="WBParaSite" id="SRDH1_91700.1"/>
    </source>
</evidence>
<keyword evidence="2" id="KW-0964">Secreted</keyword>
<evidence type="ECO:0000256" key="3">
    <source>
        <dbReference type="ARBA" id="ARBA00022729"/>
    </source>
</evidence>
<keyword evidence="7" id="KW-1185">Reference proteome</keyword>
<reference evidence="7" key="1">
    <citation type="submission" date="2022-06" db="EMBL/GenBank/DDBJ databases">
        <authorList>
            <person name="Berger JAMES D."/>
            <person name="Berger JAMES D."/>
        </authorList>
    </citation>
    <scope>NUCLEOTIDE SEQUENCE [LARGE SCALE GENOMIC DNA]</scope>
</reference>
<sequence>MLHQYVTHKMMYKFLLISILLILTIRINISEGLFRCKRLGESCRRTIFHHCCGHATCELNGNKGICVPCLPVGRSCWRNKDCCSGRCHRFKCKKFKNPFINSILQNQF</sequence>
<name>A0AA85GBY8_9TREM</name>
<reference evidence="8" key="2">
    <citation type="submission" date="2023-11" db="UniProtKB">
        <authorList>
            <consortium name="WormBaseParasite"/>
        </authorList>
    </citation>
    <scope>IDENTIFICATION</scope>
</reference>
<evidence type="ECO:0000256" key="2">
    <source>
        <dbReference type="ARBA" id="ARBA00022525"/>
    </source>
</evidence>
<dbReference type="AlphaFoldDB" id="A0AA85GBY8"/>
<proteinExistence type="predicted"/>
<evidence type="ECO:0000256" key="5">
    <source>
        <dbReference type="ARBA" id="ARBA00023157"/>
    </source>
</evidence>
<dbReference type="Proteomes" id="UP000050792">
    <property type="component" value="Unassembled WGS sequence"/>
</dbReference>
<keyword evidence="5" id="KW-1015">Disulfide bond</keyword>
<dbReference type="GO" id="GO:0005576">
    <property type="term" value="C:extracellular region"/>
    <property type="evidence" value="ECO:0007669"/>
    <property type="project" value="UniProtKB-SubCell"/>
</dbReference>
<accession>A0AA85GBY8</accession>